<keyword evidence="1" id="KW-0812">Transmembrane</keyword>
<accession>A0AAU8BA12</accession>
<keyword evidence="1" id="KW-1133">Transmembrane helix</keyword>
<name>A0AAU8BA12_9CAUD</name>
<organism evidence="2">
    <name type="scientific">Dulem virus 42</name>
    <dbReference type="NCBI Taxonomy" id="3145760"/>
    <lineage>
        <taxon>Viruses</taxon>
        <taxon>Duplodnaviria</taxon>
        <taxon>Heunggongvirae</taxon>
        <taxon>Uroviricota</taxon>
        <taxon>Caudoviricetes</taxon>
    </lineage>
</organism>
<evidence type="ECO:0000313" key="2">
    <source>
        <dbReference type="EMBL" id="XCD08316.1"/>
    </source>
</evidence>
<keyword evidence="1" id="KW-0472">Membrane</keyword>
<proteinExistence type="predicted"/>
<feature type="transmembrane region" description="Helical" evidence="1">
    <location>
        <begin position="50"/>
        <end position="71"/>
    </location>
</feature>
<sequence length="72" mass="8337">MFFAFLSVNLLLSNKLDSMRIPKAFSICAISFPQTAMIDFPSSSLMMCLYVKLFFQFLYVSNAYSFCFLVLY</sequence>
<protein>
    <submittedName>
        <fullName evidence="2">Uncharacterized protein</fullName>
    </submittedName>
</protein>
<reference evidence="2" key="1">
    <citation type="submission" date="2024-03" db="EMBL/GenBank/DDBJ databases">
        <title>Diverse circular DNA viruses in blood, oral, and fecal samples of captive lemurs.</title>
        <authorList>
            <person name="Paietta E.N."/>
            <person name="Kraberger S."/>
            <person name="Lund M.C."/>
            <person name="Custer J.M."/>
            <person name="Vargas K.M."/>
            <person name="Ehmke E.E."/>
            <person name="Yoder A.D."/>
            <person name="Varsani A."/>
        </authorList>
    </citation>
    <scope>NUCLEOTIDE SEQUENCE</scope>
    <source>
        <strain evidence="2">Duke_30FF_63</strain>
    </source>
</reference>
<evidence type="ECO:0000256" key="1">
    <source>
        <dbReference type="SAM" id="Phobius"/>
    </source>
</evidence>
<dbReference type="EMBL" id="PP511876">
    <property type="protein sequence ID" value="XCD08316.1"/>
    <property type="molecule type" value="Genomic_DNA"/>
</dbReference>